<dbReference type="InParanoid" id="A0A1V8SAU4"/>
<dbReference type="Proteomes" id="UP000192596">
    <property type="component" value="Unassembled WGS sequence"/>
</dbReference>
<sequence length="182" mass="20209">MYCNGVLALLVYTALVKAPQCVPSDGNVTFGPLPKDDQLFRTYYVDIAPYPITADRTFFAKVQGYLQHNLPNVTDAILADATLSATMSASFENGREHTWGPGTVPLRTQMIAQDFGYLAIRNETGHYVDHLSLGYHDILVDGAFFYEFLFSGNYTFAFDARLSDGRCLFGFEFTQWLDGGAG</sequence>
<reference evidence="3" key="1">
    <citation type="submission" date="2017-03" db="EMBL/GenBank/DDBJ databases">
        <title>Genomes of endolithic fungi from Antarctica.</title>
        <authorList>
            <person name="Coleine C."/>
            <person name="Masonjones S."/>
            <person name="Stajich J.E."/>
        </authorList>
    </citation>
    <scope>NUCLEOTIDE SEQUENCE [LARGE SCALE GENOMIC DNA]</scope>
    <source>
        <strain evidence="3">CCFEE 5527</strain>
    </source>
</reference>
<keyword evidence="1" id="KW-0732">Signal</keyword>
<keyword evidence="3" id="KW-1185">Reference proteome</keyword>
<name>A0A1V8SAU4_9PEZI</name>
<evidence type="ECO:0000313" key="3">
    <source>
        <dbReference type="Proteomes" id="UP000192596"/>
    </source>
</evidence>
<protein>
    <submittedName>
        <fullName evidence="2">Uncharacterized protein</fullName>
    </submittedName>
</protein>
<feature type="chain" id="PRO_5012438494" evidence="1">
    <location>
        <begin position="19"/>
        <end position="182"/>
    </location>
</feature>
<accession>A0A1V8SAU4</accession>
<feature type="signal peptide" evidence="1">
    <location>
        <begin position="1"/>
        <end position="18"/>
    </location>
</feature>
<evidence type="ECO:0000313" key="2">
    <source>
        <dbReference type="EMBL" id="OQN96338.1"/>
    </source>
</evidence>
<proteinExistence type="predicted"/>
<dbReference type="EMBL" id="NAJO01000068">
    <property type="protein sequence ID" value="OQN96338.1"/>
    <property type="molecule type" value="Genomic_DNA"/>
</dbReference>
<dbReference type="AlphaFoldDB" id="A0A1V8SAU4"/>
<dbReference type="OrthoDB" id="5422698at2759"/>
<evidence type="ECO:0000256" key="1">
    <source>
        <dbReference type="SAM" id="SignalP"/>
    </source>
</evidence>
<comment type="caution">
    <text evidence="2">The sequence shown here is derived from an EMBL/GenBank/DDBJ whole genome shotgun (WGS) entry which is preliminary data.</text>
</comment>
<organism evidence="2 3">
    <name type="scientific">Cryoendolithus antarcticus</name>
    <dbReference type="NCBI Taxonomy" id="1507870"/>
    <lineage>
        <taxon>Eukaryota</taxon>
        <taxon>Fungi</taxon>
        <taxon>Dikarya</taxon>
        <taxon>Ascomycota</taxon>
        <taxon>Pezizomycotina</taxon>
        <taxon>Dothideomycetes</taxon>
        <taxon>Dothideomycetidae</taxon>
        <taxon>Cladosporiales</taxon>
        <taxon>Cladosporiaceae</taxon>
        <taxon>Cryoendolithus</taxon>
    </lineage>
</organism>
<gene>
    <name evidence="2" type="ORF">B0A48_17594</name>
</gene>